<dbReference type="Proteomes" id="UP000697107">
    <property type="component" value="Unassembled WGS sequence"/>
</dbReference>
<evidence type="ECO:0000313" key="7">
    <source>
        <dbReference type="Proteomes" id="UP000774804"/>
    </source>
</evidence>
<dbReference type="EMBL" id="RCML01001035">
    <property type="protein sequence ID" value="KAG2966236.1"/>
    <property type="molecule type" value="Genomic_DNA"/>
</dbReference>
<dbReference type="VEuPathDB" id="FungiDB:PC110_g19943"/>
<dbReference type="Proteomes" id="UP000760860">
    <property type="component" value="Unassembled WGS sequence"/>
</dbReference>
<dbReference type="EMBL" id="RCMG01000478">
    <property type="protein sequence ID" value="KAG2853482.1"/>
    <property type="molecule type" value="Genomic_DNA"/>
</dbReference>
<evidence type="ECO:0000313" key="5">
    <source>
        <dbReference type="EMBL" id="KAG2966236.1"/>
    </source>
</evidence>
<evidence type="ECO:0000256" key="1">
    <source>
        <dbReference type="SAM" id="MobiDB-lite"/>
    </source>
</evidence>
<comment type="caution">
    <text evidence="3">The sequence shown here is derived from an EMBL/GenBank/DDBJ whole genome shotgun (WGS) entry which is preliminary data.</text>
</comment>
<dbReference type="EMBL" id="RCMI01000459">
    <property type="protein sequence ID" value="KAG2909878.1"/>
    <property type="molecule type" value="Genomic_DNA"/>
</dbReference>
<evidence type="ECO:0000313" key="3">
    <source>
        <dbReference type="EMBL" id="KAG2909878.1"/>
    </source>
</evidence>
<feature type="region of interest" description="Disordered" evidence="1">
    <location>
        <begin position="1"/>
        <end position="23"/>
    </location>
</feature>
<protein>
    <submittedName>
        <fullName evidence="3">Uncharacterized protein</fullName>
    </submittedName>
</protein>
<accession>A0A8T1KSV2</accession>
<sequence>MKIEQTASKEIVESTDEVSGIDSVSTGAPVKLSVLEKFLALQGLTEKPQRRGVKMPTPTRLTAAALSKTFTKRRYGEKTTAQREALREPPDIFGDSVDAYVPRKRELELMHLHQDEQEVNEAFLTETRALSFEREVLDKVVCDREENRNEFEEKLWILMLKARGLQEVPDDEDNQADDEEALVQLEQDQVIGDIEQQAKQ</sequence>
<evidence type="ECO:0000313" key="2">
    <source>
        <dbReference type="EMBL" id="KAG2853482.1"/>
    </source>
</evidence>
<dbReference type="AlphaFoldDB" id="A0A8T1KSV2"/>
<proteinExistence type="predicted"/>
<gene>
    <name evidence="2" type="ORF">PC113_g14129</name>
    <name evidence="3" type="ORF">PC115_g13105</name>
    <name evidence="4" type="ORF">PC117_g14572</name>
    <name evidence="5" type="ORF">PC118_g19298</name>
    <name evidence="6" type="ORF">PC129_g18139</name>
</gene>
<dbReference type="Proteomes" id="UP000774804">
    <property type="component" value="Unassembled WGS sequence"/>
</dbReference>
<dbReference type="Proteomes" id="UP000736787">
    <property type="component" value="Unassembled WGS sequence"/>
</dbReference>
<evidence type="ECO:0000313" key="4">
    <source>
        <dbReference type="EMBL" id="KAG2927439.1"/>
    </source>
</evidence>
<evidence type="ECO:0000313" key="6">
    <source>
        <dbReference type="EMBL" id="KAG3210873.1"/>
    </source>
</evidence>
<organism evidence="3 7">
    <name type="scientific">Phytophthora cactorum</name>
    <dbReference type="NCBI Taxonomy" id="29920"/>
    <lineage>
        <taxon>Eukaryota</taxon>
        <taxon>Sar</taxon>
        <taxon>Stramenopiles</taxon>
        <taxon>Oomycota</taxon>
        <taxon>Peronosporomycetes</taxon>
        <taxon>Peronosporales</taxon>
        <taxon>Peronosporaceae</taxon>
        <taxon>Phytophthora</taxon>
    </lineage>
</organism>
<reference evidence="3" key="1">
    <citation type="submission" date="2018-10" db="EMBL/GenBank/DDBJ databases">
        <title>Effector identification in a new, highly contiguous assembly of the strawberry crown rot pathogen Phytophthora cactorum.</title>
        <authorList>
            <person name="Armitage A.D."/>
            <person name="Nellist C.F."/>
            <person name="Bates H."/>
            <person name="Vickerstaff R.J."/>
            <person name="Harrison R.J."/>
        </authorList>
    </citation>
    <scope>NUCLEOTIDE SEQUENCE</scope>
    <source>
        <strain evidence="2">15-7</strain>
        <strain evidence="3">4032</strain>
        <strain evidence="4">4040</strain>
        <strain evidence="5">P415</strain>
        <strain evidence="6">P421</strain>
    </source>
</reference>
<dbReference type="Proteomes" id="UP000735874">
    <property type="component" value="Unassembled WGS sequence"/>
</dbReference>
<dbReference type="EMBL" id="RCMK01000459">
    <property type="protein sequence ID" value="KAG2927439.1"/>
    <property type="molecule type" value="Genomic_DNA"/>
</dbReference>
<name>A0A8T1KSV2_9STRA</name>
<dbReference type="EMBL" id="RCMV01001030">
    <property type="protein sequence ID" value="KAG3210873.1"/>
    <property type="molecule type" value="Genomic_DNA"/>
</dbReference>